<name>A0A0C3KHM0_PISTI</name>
<reference evidence="2" key="2">
    <citation type="submission" date="2015-01" db="EMBL/GenBank/DDBJ databases">
        <title>Evolutionary Origins and Diversification of the Mycorrhizal Mutualists.</title>
        <authorList>
            <consortium name="DOE Joint Genome Institute"/>
            <consortium name="Mycorrhizal Genomics Consortium"/>
            <person name="Kohler A."/>
            <person name="Kuo A."/>
            <person name="Nagy L.G."/>
            <person name="Floudas D."/>
            <person name="Copeland A."/>
            <person name="Barry K.W."/>
            <person name="Cichocki N."/>
            <person name="Veneault-Fourrey C."/>
            <person name="LaButti K."/>
            <person name="Lindquist E.A."/>
            <person name="Lipzen A."/>
            <person name="Lundell T."/>
            <person name="Morin E."/>
            <person name="Murat C."/>
            <person name="Riley R."/>
            <person name="Ohm R."/>
            <person name="Sun H."/>
            <person name="Tunlid A."/>
            <person name="Henrissat B."/>
            <person name="Grigoriev I.V."/>
            <person name="Hibbett D.S."/>
            <person name="Martin F."/>
        </authorList>
    </citation>
    <scope>NUCLEOTIDE SEQUENCE [LARGE SCALE GENOMIC DNA]</scope>
    <source>
        <strain evidence="2">Marx 270</strain>
    </source>
</reference>
<organism evidence="1 2">
    <name type="scientific">Pisolithus tinctorius Marx 270</name>
    <dbReference type="NCBI Taxonomy" id="870435"/>
    <lineage>
        <taxon>Eukaryota</taxon>
        <taxon>Fungi</taxon>
        <taxon>Dikarya</taxon>
        <taxon>Basidiomycota</taxon>
        <taxon>Agaricomycotina</taxon>
        <taxon>Agaricomycetes</taxon>
        <taxon>Agaricomycetidae</taxon>
        <taxon>Boletales</taxon>
        <taxon>Sclerodermatineae</taxon>
        <taxon>Pisolithaceae</taxon>
        <taxon>Pisolithus</taxon>
    </lineage>
</organism>
<proteinExistence type="predicted"/>
<gene>
    <name evidence="1" type="ORF">M404DRAFT_22301</name>
</gene>
<keyword evidence="2" id="KW-1185">Reference proteome</keyword>
<dbReference type="EMBL" id="KN831955">
    <property type="protein sequence ID" value="KIO09092.1"/>
    <property type="molecule type" value="Genomic_DNA"/>
</dbReference>
<dbReference type="InParanoid" id="A0A0C3KHM0"/>
<dbReference type="HOGENOM" id="CLU_2062416_0_0_1"/>
<evidence type="ECO:0000313" key="1">
    <source>
        <dbReference type="EMBL" id="KIO09092.1"/>
    </source>
</evidence>
<protein>
    <submittedName>
        <fullName evidence="1">Uncharacterized protein</fullName>
    </submittedName>
</protein>
<dbReference type="AlphaFoldDB" id="A0A0C3KHM0"/>
<sequence>MLQGYFTQDTYHFSHLPFNFTTKESRAAYDTAASELASSLTTFAKVVIFLTTHTNEDRGDLFSGMENKVPIATEVFEFLQGLLLHFSNIVKGGDPIFFVCGSIVGKEESFQGLKAAVQQ</sequence>
<dbReference type="OrthoDB" id="2678547at2759"/>
<evidence type="ECO:0000313" key="2">
    <source>
        <dbReference type="Proteomes" id="UP000054217"/>
    </source>
</evidence>
<dbReference type="STRING" id="870435.A0A0C3KHM0"/>
<accession>A0A0C3KHM0</accession>
<dbReference type="Proteomes" id="UP000054217">
    <property type="component" value="Unassembled WGS sequence"/>
</dbReference>
<reference evidence="1 2" key="1">
    <citation type="submission" date="2014-04" db="EMBL/GenBank/DDBJ databases">
        <authorList>
            <consortium name="DOE Joint Genome Institute"/>
            <person name="Kuo A."/>
            <person name="Kohler A."/>
            <person name="Costa M.D."/>
            <person name="Nagy L.G."/>
            <person name="Floudas D."/>
            <person name="Copeland A."/>
            <person name="Barry K.W."/>
            <person name="Cichocki N."/>
            <person name="Veneault-Fourrey C."/>
            <person name="LaButti K."/>
            <person name="Lindquist E.A."/>
            <person name="Lipzen A."/>
            <person name="Lundell T."/>
            <person name="Morin E."/>
            <person name="Murat C."/>
            <person name="Sun H."/>
            <person name="Tunlid A."/>
            <person name="Henrissat B."/>
            <person name="Grigoriev I.V."/>
            <person name="Hibbett D.S."/>
            <person name="Martin F."/>
            <person name="Nordberg H.P."/>
            <person name="Cantor M.N."/>
            <person name="Hua S.X."/>
        </authorList>
    </citation>
    <scope>NUCLEOTIDE SEQUENCE [LARGE SCALE GENOMIC DNA]</scope>
    <source>
        <strain evidence="1 2">Marx 270</strain>
    </source>
</reference>